<feature type="domain" description="Peptidase C1A papain C-terminal" evidence="3">
    <location>
        <begin position="2"/>
        <end position="110"/>
    </location>
</feature>
<dbReference type="InterPro" id="IPR039417">
    <property type="entry name" value="Peptidase_C1A_papain-like"/>
</dbReference>
<dbReference type="Proteomes" id="UP000287651">
    <property type="component" value="Unassembled WGS sequence"/>
</dbReference>
<dbReference type="EMBL" id="AMZH03014434">
    <property type="protein sequence ID" value="RRT47643.1"/>
    <property type="molecule type" value="Genomic_DNA"/>
</dbReference>
<dbReference type="PANTHER" id="PTHR12411">
    <property type="entry name" value="CYSTEINE PROTEASE FAMILY C1-RELATED"/>
    <property type="match status" value="1"/>
</dbReference>
<evidence type="ECO:0000313" key="5">
    <source>
        <dbReference type="Proteomes" id="UP000287651"/>
    </source>
</evidence>
<dbReference type="InterPro" id="IPR000668">
    <property type="entry name" value="Peptidase_C1A_C"/>
</dbReference>
<dbReference type="InterPro" id="IPR038765">
    <property type="entry name" value="Papain-like_cys_pep_sf"/>
</dbReference>
<protein>
    <recommendedName>
        <fullName evidence="3">Peptidase C1A papain C-terminal domain-containing protein</fullName>
    </recommendedName>
</protein>
<dbReference type="InterPro" id="IPR013128">
    <property type="entry name" value="Peptidase_C1A"/>
</dbReference>
<evidence type="ECO:0000256" key="2">
    <source>
        <dbReference type="ARBA" id="ARBA00023157"/>
    </source>
</evidence>
<name>A0A426Y7E3_ENSVE</name>
<accession>A0A426Y7E3</accession>
<dbReference type="CDD" id="cd02248">
    <property type="entry name" value="Peptidase_C1A"/>
    <property type="match status" value="1"/>
</dbReference>
<dbReference type="AlphaFoldDB" id="A0A426Y7E3"/>
<comment type="similarity">
    <text evidence="1">Belongs to the peptidase C1 family.</text>
</comment>
<dbReference type="SMART" id="SM00645">
    <property type="entry name" value="Pept_C1"/>
    <property type="match status" value="1"/>
</dbReference>
<keyword evidence="2" id="KW-1015">Disulfide bond</keyword>
<gene>
    <name evidence="4" type="ORF">B296_00053600</name>
</gene>
<evidence type="ECO:0000259" key="3">
    <source>
        <dbReference type="SMART" id="SM00645"/>
    </source>
</evidence>
<dbReference type="Gene3D" id="3.90.70.10">
    <property type="entry name" value="Cysteine proteinases"/>
    <property type="match status" value="1"/>
</dbReference>
<reference evidence="4 5" key="1">
    <citation type="journal article" date="2014" name="Agronomy (Basel)">
        <title>A Draft Genome Sequence for Ensete ventricosum, the Drought-Tolerant Tree Against Hunger.</title>
        <authorList>
            <person name="Harrison J."/>
            <person name="Moore K.A."/>
            <person name="Paszkiewicz K."/>
            <person name="Jones T."/>
            <person name="Grant M."/>
            <person name="Ambacheew D."/>
            <person name="Muzemil S."/>
            <person name="Studholme D.J."/>
        </authorList>
    </citation>
    <scope>NUCLEOTIDE SEQUENCE [LARGE SCALE GENOMIC DNA]</scope>
</reference>
<dbReference type="GO" id="GO:0006508">
    <property type="term" value="P:proteolysis"/>
    <property type="evidence" value="ECO:0007669"/>
    <property type="project" value="InterPro"/>
</dbReference>
<dbReference type="Pfam" id="PF00112">
    <property type="entry name" value="Peptidase_C1"/>
    <property type="match status" value="1"/>
</dbReference>
<sequence length="116" mass="12837">MYGSYCLPFEKGAEDELKHAVGVVRPVSVAFEVVNGFRLYKGGVYTSDTCGKTPMDVNHAVLAVGYGVEDGVPYWLIKNSWGEDWGVDGYFKMEMGKNMCGTLQYPKKALVLVRIS</sequence>
<dbReference type="SUPFAM" id="SSF54001">
    <property type="entry name" value="Cysteine proteinases"/>
    <property type="match status" value="1"/>
</dbReference>
<comment type="caution">
    <text evidence="4">The sequence shown here is derived from an EMBL/GenBank/DDBJ whole genome shotgun (WGS) entry which is preliminary data.</text>
</comment>
<dbReference type="PROSITE" id="PS00639">
    <property type="entry name" value="THIOL_PROTEASE_HIS"/>
    <property type="match status" value="1"/>
</dbReference>
<proteinExistence type="inferred from homology"/>
<dbReference type="GO" id="GO:0008234">
    <property type="term" value="F:cysteine-type peptidase activity"/>
    <property type="evidence" value="ECO:0007669"/>
    <property type="project" value="InterPro"/>
</dbReference>
<dbReference type="InterPro" id="IPR025660">
    <property type="entry name" value="Pept_his_AS"/>
</dbReference>
<organism evidence="4 5">
    <name type="scientific">Ensete ventricosum</name>
    <name type="common">Abyssinian banana</name>
    <name type="synonym">Musa ensete</name>
    <dbReference type="NCBI Taxonomy" id="4639"/>
    <lineage>
        <taxon>Eukaryota</taxon>
        <taxon>Viridiplantae</taxon>
        <taxon>Streptophyta</taxon>
        <taxon>Embryophyta</taxon>
        <taxon>Tracheophyta</taxon>
        <taxon>Spermatophyta</taxon>
        <taxon>Magnoliopsida</taxon>
        <taxon>Liliopsida</taxon>
        <taxon>Zingiberales</taxon>
        <taxon>Musaceae</taxon>
        <taxon>Ensete</taxon>
    </lineage>
</organism>
<evidence type="ECO:0000256" key="1">
    <source>
        <dbReference type="ARBA" id="ARBA00008455"/>
    </source>
</evidence>
<evidence type="ECO:0000313" key="4">
    <source>
        <dbReference type="EMBL" id="RRT47643.1"/>
    </source>
</evidence>
<dbReference type="PROSITE" id="PS00640">
    <property type="entry name" value="THIOL_PROTEASE_ASN"/>
    <property type="match status" value="1"/>
</dbReference>
<dbReference type="InterPro" id="IPR025661">
    <property type="entry name" value="Pept_asp_AS"/>
</dbReference>